<dbReference type="OrthoDB" id="780437at2759"/>
<proteinExistence type="predicted"/>
<organism evidence="2 3">
    <name type="scientific">Colocasia esculenta</name>
    <name type="common">Wild taro</name>
    <name type="synonym">Arum esculentum</name>
    <dbReference type="NCBI Taxonomy" id="4460"/>
    <lineage>
        <taxon>Eukaryota</taxon>
        <taxon>Viridiplantae</taxon>
        <taxon>Streptophyta</taxon>
        <taxon>Embryophyta</taxon>
        <taxon>Tracheophyta</taxon>
        <taxon>Spermatophyta</taxon>
        <taxon>Magnoliopsida</taxon>
        <taxon>Liliopsida</taxon>
        <taxon>Araceae</taxon>
        <taxon>Aroideae</taxon>
        <taxon>Colocasieae</taxon>
        <taxon>Colocasia</taxon>
    </lineage>
</organism>
<dbReference type="Pfam" id="PF00069">
    <property type="entry name" value="Pkinase"/>
    <property type="match status" value="1"/>
</dbReference>
<dbReference type="PANTHER" id="PTHR48007:SF36">
    <property type="entry name" value="RECEPTOR PROTEIN KINASE-LIKE PROTEIN ZAR1"/>
    <property type="match status" value="1"/>
</dbReference>
<dbReference type="SUPFAM" id="SSF56112">
    <property type="entry name" value="Protein kinase-like (PK-like)"/>
    <property type="match status" value="1"/>
</dbReference>
<name>A0A843VVC9_COLES</name>
<evidence type="ECO:0000259" key="1">
    <source>
        <dbReference type="PROSITE" id="PS50011"/>
    </source>
</evidence>
<dbReference type="InterPro" id="IPR008266">
    <property type="entry name" value="Tyr_kinase_AS"/>
</dbReference>
<comment type="caution">
    <text evidence="2">The sequence shown here is derived from an EMBL/GenBank/DDBJ whole genome shotgun (WGS) entry which is preliminary data.</text>
</comment>
<evidence type="ECO:0000313" key="3">
    <source>
        <dbReference type="Proteomes" id="UP000652761"/>
    </source>
</evidence>
<dbReference type="EMBL" id="NMUH01002423">
    <property type="protein sequence ID" value="MQL99875.1"/>
    <property type="molecule type" value="Genomic_DNA"/>
</dbReference>
<gene>
    <name evidence="2" type="ORF">Taro_032600</name>
</gene>
<dbReference type="PROSITE" id="PS50011">
    <property type="entry name" value="PROTEIN_KINASE_DOM"/>
    <property type="match status" value="1"/>
</dbReference>
<dbReference type="GO" id="GO:0005524">
    <property type="term" value="F:ATP binding"/>
    <property type="evidence" value="ECO:0007669"/>
    <property type="project" value="InterPro"/>
</dbReference>
<dbReference type="Proteomes" id="UP000652761">
    <property type="component" value="Unassembled WGS sequence"/>
</dbReference>
<reference evidence="2" key="1">
    <citation type="submission" date="2017-07" db="EMBL/GenBank/DDBJ databases">
        <title>Taro Niue Genome Assembly and Annotation.</title>
        <authorList>
            <person name="Atibalentja N."/>
            <person name="Keating K."/>
            <person name="Fields C.J."/>
        </authorList>
    </citation>
    <scope>NUCLEOTIDE SEQUENCE</scope>
    <source>
        <strain evidence="2">Niue_2</strain>
        <tissue evidence="2">Leaf</tissue>
    </source>
</reference>
<feature type="domain" description="Protein kinase" evidence="1">
    <location>
        <begin position="1"/>
        <end position="215"/>
    </location>
</feature>
<dbReference type="InterPro" id="IPR011009">
    <property type="entry name" value="Kinase-like_dom_sf"/>
</dbReference>
<dbReference type="SMART" id="SM00220">
    <property type="entry name" value="S_TKc"/>
    <property type="match status" value="1"/>
</dbReference>
<dbReference type="InterPro" id="IPR000719">
    <property type="entry name" value="Prot_kinase_dom"/>
</dbReference>
<keyword evidence="3" id="KW-1185">Reference proteome</keyword>
<dbReference type="Gene3D" id="1.10.510.10">
    <property type="entry name" value="Transferase(Phosphotransferase) domain 1"/>
    <property type="match status" value="1"/>
</dbReference>
<dbReference type="GO" id="GO:0004672">
    <property type="term" value="F:protein kinase activity"/>
    <property type="evidence" value="ECO:0007669"/>
    <property type="project" value="InterPro"/>
</dbReference>
<accession>A0A843VVC9</accession>
<dbReference type="AlphaFoldDB" id="A0A843VVC9"/>
<dbReference type="InterPro" id="IPR046959">
    <property type="entry name" value="PRK1-6/SRF4-like"/>
</dbReference>
<dbReference type="PANTHER" id="PTHR48007">
    <property type="entry name" value="LEUCINE-RICH REPEAT RECEPTOR-LIKE PROTEIN KINASE PXC1"/>
    <property type="match status" value="1"/>
</dbReference>
<evidence type="ECO:0000313" key="2">
    <source>
        <dbReference type="EMBL" id="MQL99875.1"/>
    </source>
</evidence>
<dbReference type="PROSITE" id="PS00109">
    <property type="entry name" value="PROTEIN_KINASE_TYR"/>
    <property type="match status" value="1"/>
</dbReference>
<protein>
    <recommendedName>
        <fullName evidence="1">Protein kinase domain-containing protein</fullName>
    </recommendedName>
</protein>
<sequence>MGRSGQPGGLTWAVRLRIARGTARGLAHIHECSARRFVHGDIRPSNILLDPDFTTRISDFGLLRLFHVAVPAPADASFPYPNSSSSSVDVSNCYRAPEARVPGGRPPQQKTDVYSFGLVLLELLTGKSPEFTPPCAAATSSSRASDPGEAELVRWVRTGLEEERPLAEMVDPALLWQARATGEVVAAFRVALACADTDPEQRPRMRTVSDSLEKIGT</sequence>